<dbReference type="Proteomes" id="UP001213083">
    <property type="component" value="Unassembled WGS sequence"/>
</dbReference>
<evidence type="ECO:0000313" key="5">
    <source>
        <dbReference type="Proteomes" id="UP001213083"/>
    </source>
</evidence>
<name>A0A9Q4F542_9LACO</name>
<evidence type="ECO:0000313" key="4">
    <source>
        <dbReference type="Proteomes" id="UP001054884"/>
    </source>
</evidence>
<reference evidence="2 4" key="1">
    <citation type="journal article" date="2022" name="J. Dairy Sci.">
        <title>Genetic diversity of Lactobacillus delbrueckii isolated from raw milk in Hokkaido, Japan.</title>
        <authorList>
            <person name="Tsuchihashi H."/>
            <person name="Ichikawa A."/>
            <person name="Takeda M."/>
            <person name="Koizumi A."/>
            <person name="Mizoguchi C."/>
            <person name="Ishida T."/>
            <person name="Kimura K."/>
        </authorList>
    </citation>
    <scope>NUCLEOTIDE SEQUENCE [LARGE SCALE GENOMIC DNA]</scope>
    <source>
        <strain evidence="2 4">ME-791</strain>
    </source>
</reference>
<dbReference type="GeneID" id="69669626"/>
<sequence>MFTISFLILLIFLTIVAVPVAIAAFLLKVSFKILGWLIGICFILALLISLLLISVM</sequence>
<comment type="caution">
    <text evidence="3">The sequence shown here is derived from an EMBL/GenBank/DDBJ whole genome shotgun (WGS) entry which is preliminary data.</text>
</comment>
<evidence type="ECO:0000313" key="3">
    <source>
        <dbReference type="EMBL" id="MDA3783338.1"/>
    </source>
</evidence>
<keyword evidence="1" id="KW-0812">Transmembrane</keyword>
<proteinExistence type="predicted"/>
<accession>A0A9Q4F542</accession>
<dbReference type="RefSeq" id="WP_002878430.1">
    <property type="nucleotide sequence ID" value="NZ_BNHP01000034.1"/>
</dbReference>
<dbReference type="AlphaFoldDB" id="A0A9Q4F542"/>
<organism evidence="3 5">
    <name type="scientific">Lactobacillus delbrueckii</name>
    <dbReference type="NCBI Taxonomy" id="1584"/>
    <lineage>
        <taxon>Bacteria</taxon>
        <taxon>Bacillati</taxon>
        <taxon>Bacillota</taxon>
        <taxon>Bacilli</taxon>
        <taxon>Lactobacillales</taxon>
        <taxon>Lactobacillaceae</taxon>
        <taxon>Lactobacillus</taxon>
    </lineage>
</organism>
<feature type="transmembrane region" description="Helical" evidence="1">
    <location>
        <begin position="33"/>
        <end position="53"/>
    </location>
</feature>
<evidence type="ECO:0000313" key="2">
    <source>
        <dbReference type="EMBL" id="GHN34239.1"/>
    </source>
</evidence>
<keyword evidence="1" id="KW-0472">Membrane</keyword>
<gene>
    <name evidence="2" type="ORF">ME791_13910</name>
    <name evidence="3" type="ORF">PF593_09555</name>
</gene>
<protein>
    <submittedName>
        <fullName evidence="3">Uncharacterized protein</fullName>
    </submittedName>
</protein>
<reference evidence="3 5" key="2">
    <citation type="submission" date="2023-01" db="EMBL/GenBank/DDBJ databases">
        <title>Sequencing of the bacterial strains from artisanal fermented milk Matsoni.</title>
        <authorList>
            <person name="Rozman V."/>
            <person name="Accetto T."/>
            <person name="Bogovic Matijasic B."/>
        </authorList>
    </citation>
    <scope>NUCLEOTIDE SEQUENCE [LARGE SCALE GENOMIC DNA]</scope>
    <source>
        <strain evidence="3">Lbl143</strain>
        <strain evidence="5">lbl143</strain>
    </source>
</reference>
<keyword evidence="1" id="KW-1133">Transmembrane helix</keyword>
<dbReference type="EMBL" id="BNHY01000033">
    <property type="protein sequence ID" value="GHN34239.1"/>
    <property type="molecule type" value="Genomic_DNA"/>
</dbReference>
<dbReference type="Proteomes" id="UP001054884">
    <property type="component" value="Unassembled WGS sequence"/>
</dbReference>
<evidence type="ECO:0000256" key="1">
    <source>
        <dbReference type="SAM" id="Phobius"/>
    </source>
</evidence>
<dbReference type="EMBL" id="JAQIEV010000065">
    <property type="protein sequence ID" value="MDA3783338.1"/>
    <property type="molecule type" value="Genomic_DNA"/>
</dbReference>